<name>R1GJ57_BOTPV</name>
<reference evidence="3" key="1">
    <citation type="journal article" date="2013" name="Genome Announc.">
        <title>Draft genome sequence of Neofusicoccum parvum isolate UCR-NP2, a fungal vascular pathogen associated with grapevine cankers.</title>
        <authorList>
            <person name="Blanco-Ulate B."/>
            <person name="Rolshausen P."/>
            <person name="Cantu D."/>
        </authorList>
    </citation>
    <scope>NUCLEOTIDE SEQUENCE [LARGE SCALE GENOMIC DNA]</scope>
    <source>
        <strain evidence="3">UCR-NP2</strain>
    </source>
</reference>
<feature type="region of interest" description="Disordered" evidence="1">
    <location>
        <begin position="129"/>
        <end position="158"/>
    </location>
</feature>
<evidence type="ECO:0000313" key="2">
    <source>
        <dbReference type="EMBL" id="EOD51715.1"/>
    </source>
</evidence>
<sequence>MSSSTPHPRSSLPAEQPDRNAGQPSSPLLRLPSEIRLLIYSYLLPRAQDITFYPLTRKHPATGAPTPSHAVDIPGAWASRGIWTALLRTCRQLHAEGSDALYGGNRFHFSLTSRERVWEFTPSPLPPLVDPVSPTLATSRGSNNNNNNNNNNDDDATEAITNPLDALNSPHPRGLPINTLRTAGISPAALRRVRYLSLRVEEDLSRPEPFRRAAAWLRDLAARLGPRHCLQELRVVLVTGRFRYAGFPSFTRSVFWEFAEERREGRERWQFVLEPLAALRGVGVVELRGHVGEAFARKLAERMMREEGDEDDAGEMDGVEYGVRRESEAVVRSRPRKFYEPVLDWQLEGD</sequence>
<dbReference type="PANTHER" id="PTHR38790:SF4">
    <property type="entry name" value="2EXR DOMAIN-CONTAINING PROTEIN"/>
    <property type="match status" value="1"/>
</dbReference>
<organism evidence="2 3">
    <name type="scientific">Botryosphaeria parva (strain UCR-NP2)</name>
    <name type="common">Grapevine canker fungus</name>
    <name type="synonym">Neofusicoccum parvum</name>
    <dbReference type="NCBI Taxonomy" id="1287680"/>
    <lineage>
        <taxon>Eukaryota</taxon>
        <taxon>Fungi</taxon>
        <taxon>Dikarya</taxon>
        <taxon>Ascomycota</taxon>
        <taxon>Pezizomycotina</taxon>
        <taxon>Dothideomycetes</taxon>
        <taxon>Dothideomycetes incertae sedis</taxon>
        <taxon>Botryosphaeriales</taxon>
        <taxon>Botryosphaeriaceae</taxon>
        <taxon>Neofusicoccum</taxon>
    </lineage>
</organism>
<dbReference type="AlphaFoldDB" id="R1GJ57"/>
<feature type="region of interest" description="Disordered" evidence="1">
    <location>
        <begin position="1"/>
        <end position="27"/>
    </location>
</feature>
<evidence type="ECO:0000313" key="3">
    <source>
        <dbReference type="Proteomes" id="UP000013521"/>
    </source>
</evidence>
<gene>
    <name evidence="2" type="ORF">UCRNP2_1479</name>
</gene>
<dbReference type="STRING" id="1287680.R1GJ57"/>
<protein>
    <submittedName>
        <fullName evidence="2">Uncharacterized protein</fullName>
    </submittedName>
</protein>
<dbReference type="Proteomes" id="UP000013521">
    <property type="component" value="Unassembled WGS sequence"/>
</dbReference>
<proteinExistence type="predicted"/>
<dbReference type="HOGENOM" id="CLU_731725_0_0_1"/>
<dbReference type="KEGG" id="npa:UCRNP2_1479"/>
<accession>R1GJ57</accession>
<dbReference type="EMBL" id="KB915821">
    <property type="protein sequence ID" value="EOD51715.1"/>
    <property type="molecule type" value="Genomic_DNA"/>
</dbReference>
<evidence type="ECO:0000256" key="1">
    <source>
        <dbReference type="SAM" id="MobiDB-lite"/>
    </source>
</evidence>
<dbReference type="PANTHER" id="PTHR38790">
    <property type="entry name" value="2EXR DOMAIN-CONTAINING PROTEIN-RELATED"/>
    <property type="match status" value="1"/>
</dbReference>
<dbReference type="OrthoDB" id="5413827at2759"/>